<protein>
    <recommendedName>
        <fullName evidence="3">Retrovirus-related Pol polyprotein from transposon TNT 1-94-like beta-barrel domain-containing protein</fullName>
    </recommendedName>
</protein>
<sequence length="352" mass="37818">MVLEVSTIAVAMEIVGDDFMVDEVIVEEDKMLAVGMDMVVTEMGVTTHVMLGALTVGIVIIRMHLGPYGPSDSFMDHTSTHWLADSAATSHIANTSSMIQQPNTYAGNGQVYVGDGNSLPIKSTGDGILPTPSSPLLLKNILHVPGIKENLLSIAKITRDNNCVFLWFPWGYAIKDLRPRRTIMEGPVRDNLYPISVGQVQALFRRSNAQRKALNKKQNGMQNEVPTAVWGPTSIVSLPLVSQVSSSSLASGLPHDPFPNNHTSIDTQHGSEAAHTDISKENLTFSDQPSVLPLTPPAHSHSMVTRSKDVGGYGCHCVAFKIGTAGSQRERGREGGGFSGVGGRRKLDLAGK</sequence>
<feature type="transmembrane region" description="Helical" evidence="2">
    <location>
        <begin position="45"/>
        <end position="65"/>
    </location>
</feature>
<evidence type="ECO:0000313" key="4">
    <source>
        <dbReference type="EMBL" id="KAF7138849.1"/>
    </source>
</evidence>
<feature type="region of interest" description="Disordered" evidence="1">
    <location>
        <begin position="326"/>
        <end position="352"/>
    </location>
</feature>
<feature type="domain" description="Retrovirus-related Pol polyprotein from transposon TNT 1-94-like beta-barrel" evidence="3">
    <location>
        <begin position="82"/>
        <end position="159"/>
    </location>
</feature>
<keyword evidence="2" id="KW-1133">Transmembrane helix</keyword>
<dbReference type="InterPro" id="IPR054722">
    <property type="entry name" value="PolX-like_BBD"/>
</dbReference>
<keyword evidence="5" id="KW-1185">Reference proteome</keyword>
<evidence type="ECO:0000259" key="3">
    <source>
        <dbReference type="Pfam" id="PF22936"/>
    </source>
</evidence>
<keyword evidence="2" id="KW-0812">Transmembrane</keyword>
<dbReference type="OrthoDB" id="1937754at2759"/>
<reference evidence="4" key="1">
    <citation type="submission" date="2019-11" db="EMBL/GenBank/DDBJ databases">
        <authorList>
            <person name="Liu Y."/>
            <person name="Hou J."/>
            <person name="Li T.-Q."/>
            <person name="Guan C.-H."/>
            <person name="Wu X."/>
            <person name="Wu H.-Z."/>
            <person name="Ling F."/>
            <person name="Zhang R."/>
            <person name="Shi X.-G."/>
            <person name="Ren J.-P."/>
            <person name="Chen E.-F."/>
            <person name="Sun J.-M."/>
        </authorList>
    </citation>
    <scope>NUCLEOTIDE SEQUENCE</scope>
    <source>
        <strain evidence="4">Adult_tree_wgs_1</strain>
        <tissue evidence="4">Leaves</tissue>
    </source>
</reference>
<organism evidence="4 5">
    <name type="scientific">Rhododendron simsii</name>
    <name type="common">Sims's rhododendron</name>
    <dbReference type="NCBI Taxonomy" id="118357"/>
    <lineage>
        <taxon>Eukaryota</taxon>
        <taxon>Viridiplantae</taxon>
        <taxon>Streptophyta</taxon>
        <taxon>Embryophyta</taxon>
        <taxon>Tracheophyta</taxon>
        <taxon>Spermatophyta</taxon>
        <taxon>Magnoliopsida</taxon>
        <taxon>eudicotyledons</taxon>
        <taxon>Gunneridae</taxon>
        <taxon>Pentapetalae</taxon>
        <taxon>asterids</taxon>
        <taxon>Ericales</taxon>
        <taxon>Ericaceae</taxon>
        <taxon>Ericoideae</taxon>
        <taxon>Rhodoreae</taxon>
        <taxon>Rhododendron</taxon>
    </lineage>
</organism>
<evidence type="ECO:0000256" key="1">
    <source>
        <dbReference type="SAM" id="MobiDB-lite"/>
    </source>
</evidence>
<dbReference type="Pfam" id="PF22936">
    <property type="entry name" value="Pol_BBD"/>
    <property type="match status" value="1"/>
</dbReference>
<dbReference type="EMBL" id="WJXA01000007">
    <property type="protein sequence ID" value="KAF7138849.1"/>
    <property type="molecule type" value="Genomic_DNA"/>
</dbReference>
<evidence type="ECO:0000313" key="5">
    <source>
        <dbReference type="Proteomes" id="UP000626092"/>
    </source>
</evidence>
<keyword evidence="2" id="KW-0472">Membrane</keyword>
<proteinExistence type="predicted"/>
<dbReference type="AlphaFoldDB" id="A0A834GRC3"/>
<gene>
    <name evidence="4" type="ORF">RHSIM_Rhsim07G0235300</name>
</gene>
<name>A0A834GRC3_RHOSS</name>
<evidence type="ECO:0000256" key="2">
    <source>
        <dbReference type="SAM" id="Phobius"/>
    </source>
</evidence>
<accession>A0A834GRC3</accession>
<dbReference type="Proteomes" id="UP000626092">
    <property type="component" value="Unassembled WGS sequence"/>
</dbReference>
<comment type="caution">
    <text evidence="4">The sequence shown here is derived from an EMBL/GenBank/DDBJ whole genome shotgun (WGS) entry which is preliminary data.</text>
</comment>